<evidence type="ECO:0000256" key="1">
    <source>
        <dbReference type="SAM" id="MobiDB-lite"/>
    </source>
</evidence>
<dbReference type="EMBL" id="JAAAMV010000011">
    <property type="protein sequence ID" value="NBD25214.1"/>
    <property type="molecule type" value="Genomic_DNA"/>
</dbReference>
<proteinExistence type="predicted"/>
<dbReference type="Proteomes" id="UP000665561">
    <property type="component" value="Unassembled WGS sequence"/>
</dbReference>
<accession>A0ABW9XS92</accession>
<feature type="region of interest" description="Disordered" evidence="1">
    <location>
        <begin position="1"/>
        <end position="24"/>
    </location>
</feature>
<reference evidence="2 3" key="1">
    <citation type="submission" date="2020-01" db="EMBL/GenBank/DDBJ databases">
        <title>Paenibacillus soybeanensis sp. nov. isolated from the nodules of soybean (Glycine max(L.) Merr).</title>
        <authorList>
            <person name="Wang H."/>
        </authorList>
    </citation>
    <scope>NUCLEOTIDE SEQUENCE [LARGE SCALE GENOMIC DNA]</scope>
    <source>
        <strain evidence="2 3">T1</strain>
    </source>
</reference>
<evidence type="ECO:0000313" key="2">
    <source>
        <dbReference type="EMBL" id="NBD25214.1"/>
    </source>
</evidence>
<sequence>MAGSEEDDRNHAKAPGSSDVLRVNQLPFIQAARVKDQRNGSVGSSR</sequence>
<dbReference type="RefSeq" id="WP_161744030.1">
    <property type="nucleotide sequence ID" value="NZ_JAAAMV010000011.1"/>
</dbReference>
<name>A0ABW9XS92_9BACL</name>
<keyword evidence="3" id="KW-1185">Reference proteome</keyword>
<evidence type="ECO:0000313" key="3">
    <source>
        <dbReference type="Proteomes" id="UP000665561"/>
    </source>
</evidence>
<protein>
    <submittedName>
        <fullName evidence="2">Uncharacterized protein</fullName>
    </submittedName>
</protein>
<gene>
    <name evidence="2" type="ORF">GT019_15125</name>
</gene>
<organism evidence="2 3">
    <name type="scientific">Paenibacillus glycinis</name>
    <dbReference type="NCBI Taxonomy" id="2697035"/>
    <lineage>
        <taxon>Bacteria</taxon>
        <taxon>Bacillati</taxon>
        <taxon>Bacillota</taxon>
        <taxon>Bacilli</taxon>
        <taxon>Bacillales</taxon>
        <taxon>Paenibacillaceae</taxon>
        <taxon>Paenibacillus</taxon>
    </lineage>
</organism>
<comment type="caution">
    <text evidence="2">The sequence shown here is derived from an EMBL/GenBank/DDBJ whole genome shotgun (WGS) entry which is preliminary data.</text>
</comment>